<protein>
    <submittedName>
        <fullName evidence="1">Uncharacterized protein</fullName>
    </submittedName>
</protein>
<sequence length="176" mass="21104">MRIRHVQSTSVSFKIFSVVPRTQQQPKSAEQIQQQQHQRMLNLLQHSLVFPSQQILDTLLESQHHLLEQEQQDVFQQLQTCFEGFTTSLAHSELENHFAVLQQHQNAVQRHLDWLQQQQTQQQAQWLKHLQQLEQLKQLQPQVQQEQQQQQGLQEEEVHDELDTDCCIREVRMQYR</sequence>
<dbReference type="AlphaFoldDB" id="A0A0C9N6Y1"/>
<keyword evidence="2" id="KW-1185">Reference proteome</keyword>
<evidence type="ECO:0000313" key="2">
    <source>
        <dbReference type="Proteomes" id="UP000053815"/>
    </source>
</evidence>
<dbReference type="EMBL" id="DF837326">
    <property type="protein sequence ID" value="GAN11817.1"/>
    <property type="molecule type" value="Genomic_DNA"/>
</dbReference>
<name>A0A0C9N6Y1_9FUNG</name>
<evidence type="ECO:0000313" key="1">
    <source>
        <dbReference type="EMBL" id="GAN11817.1"/>
    </source>
</evidence>
<proteinExistence type="predicted"/>
<accession>A0A0C9N6Y1</accession>
<dbReference type="Proteomes" id="UP000053815">
    <property type="component" value="Unassembled WGS sequence"/>
</dbReference>
<reference evidence="1" key="1">
    <citation type="submission" date="2014-09" db="EMBL/GenBank/DDBJ databases">
        <title>Draft genome sequence of an oleaginous Mucoromycotina fungus Mucor ambiguus NBRC6742.</title>
        <authorList>
            <person name="Takeda I."/>
            <person name="Yamane N."/>
            <person name="Morita T."/>
            <person name="Tamano K."/>
            <person name="Machida M."/>
            <person name="Baker S."/>
            <person name="Koike H."/>
        </authorList>
    </citation>
    <scope>NUCLEOTIDE SEQUENCE</scope>
    <source>
        <strain evidence="1">NBRC 6742</strain>
    </source>
</reference>
<gene>
    <name evidence="1" type="ORF">MAM1_1037d11426</name>
</gene>
<organism evidence="1">
    <name type="scientific">Mucor ambiguus</name>
    <dbReference type="NCBI Taxonomy" id="91626"/>
    <lineage>
        <taxon>Eukaryota</taxon>
        <taxon>Fungi</taxon>
        <taxon>Fungi incertae sedis</taxon>
        <taxon>Mucoromycota</taxon>
        <taxon>Mucoromycotina</taxon>
        <taxon>Mucoromycetes</taxon>
        <taxon>Mucorales</taxon>
        <taxon>Mucorineae</taxon>
        <taxon>Mucoraceae</taxon>
        <taxon>Mucor</taxon>
    </lineage>
</organism>